<keyword evidence="6" id="KW-0808">Transferase</keyword>
<dbReference type="OrthoDB" id="4680325at2759"/>
<dbReference type="CDD" id="cd01210">
    <property type="entry name" value="PTB_EPS8"/>
    <property type="match status" value="1"/>
</dbReference>
<dbReference type="GO" id="GO:0003779">
    <property type="term" value="F:actin binding"/>
    <property type="evidence" value="ECO:0007669"/>
    <property type="project" value="TreeGrafter"/>
</dbReference>
<dbReference type="SMART" id="SM00326">
    <property type="entry name" value="SH3"/>
    <property type="match status" value="1"/>
</dbReference>
<evidence type="ECO:0000256" key="1">
    <source>
        <dbReference type="ARBA" id="ARBA00006197"/>
    </source>
</evidence>
<dbReference type="InParanoid" id="A0A6I9V9Q7"/>
<dbReference type="Proteomes" id="UP001652620">
    <property type="component" value="Chromosome 2"/>
</dbReference>
<dbReference type="InterPro" id="IPR039801">
    <property type="entry name" value="EPS8-like"/>
</dbReference>
<evidence type="ECO:0000313" key="5">
    <source>
        <dbReference type="Proteomes" id="UP001652620"/>
    </source>
</evidence>
<feature type="domain" description="SH3" evidence="4">
    <location>
        <begin position="438"/>
        <end position="497"/>
    </location>
</feature>
<dbReference type="Gene3D" id="2.30.30.40">
    <property type="entry name" value="SH3 Domains"/>
    <property type="match status" value="1"/>
</dbReference>
<dbReference type="AlphaFoldDB" id="A0A6I9V9Q7"/>
<dbReference type="PANTHER" id="PTHR12287:SF23">
    <property type="entry name" value="AROUSER, ISOFORM A-RELATED"/>
    <property type="match status" value="1"/>
</dbReference>
<keyword evidence="6" id="KW-0675">Receptor</keyword>
<name>A0A6I9V9Q7_BACDO</name>
<reference evidence="5" key="1">
    <citation type="submission" date="2025-05" db="UniProtKB">
        <authorList>
            <consortium name="RefSeq"/>
        </authorList>
    </citation>
    <scope>NUCLEOTIDE SEQUENCE [LARGE SCALE GENOMIC DNA]</scope>
</reference>
<proteinExistence type="inferred from homology"/>
<dbReference type="SUPFAM" id="SSF50044">
    <property type="entry name" value="SH3-domain"/>
    <property type="match status" value="1"/>
</dbReference>
<dbReference type="GO" id="GO:0035023">
    <property type="term" value="P:regulation of Rho protein signal transduction"/>
    <property type="evidence" value="ECO:0007669"/>
    <property type="project" value="TreeGrafter"/>
</dbReference>
<dbReference type="FunCoup" id="A0A6I9V9Q7">
    <property type="interactions" value="13"/>
</dbReference>
<dbReference type="InterPro" id="IPR041418">
    <property type="entry name" value="SAM_3"/>
</dbReference>
<keyword evidence="2 3" id="KW-0728">SH3 domain</keyword>
<dbReference type="RefSeq" id="XP_011205650.3">
    <property type="nucleotide sequence ID" value="XM_011207348.4"/>
</dbReference>
<dbReference type="Pfam" id="PF00018">
    <property type="entry name" value="SH3_1"/>
    <property type="match status" value="1"/>
</dbReference>
<dbReference type="SUPFAM" id="SSF50729">
    <property type="entry name" value="PH domain-like"/>
    <property type="match status" value="1"/>
</dbReference>
<dbReference type="InterPro" id="IPR036028">
    <property type="entry name" value="SH3-like_dom_sf"/>
</dbReference>
<dbReference type="KEGG" id="bdr:105227815"/>
<reference evidence="6" key="2">
    <citation type="submission" date="2025-08" db="UniProtKB">
        <authorList>
            <consortium name="RefSeq"/>
        </authorList>
    </citation>
    <scope>IDENTIFICATION</scope>
    <source>
        <tissue evidence="6">Adult</tissue>
    </source>
</reference>
<dbReference type="InterPro" id="IPR033928">
    <property type="entry name" value="EPS8_PTB"/>
</dbReference>
<dbReference type="InterPro" id="IPR011993">
    <property type="entry name" value="PH-like_dom_sf"/>
</dbReference>
<comment type="similarity">
    <text evidence="1">Belongs to the EPS8 family.</text>
</comment>
<sequence length="743" mass="84517">MRKSNAVYLIIYLLQNDKLCICQKAMMVQNNYGGKSSNNEHQQDLSNVEIGNVDDKPTYALEHLATFKVKYESEIRNPKEKLKILMKLDESGAIWSQKMYMSFSGQWLVMLDSEMKEIENFPGSLIKEPMAFISEDPLEIYNNILVFTVPGVSLGTTEMHFFQVTNVSSKHLVEDLKQLSTGKTVTIDRNLTPIKVFKAEKPSHNARDQYGIATAAAKMATQKNAHDAEQSLRDIQVLNHCFEDIERFVARLQYAAEALRELELRHNDHNPHGEGLLILRSRPPIESEFYDIFAKVKMAINYVVKLNHNFSNGTEPISDLFISLRTIVNVCNDVHVNANIPENVVNPLLRRDTIQFLSSCLNASDTDFWRYLGKNWTTAKEYHKDHKGSYHPIFYDDWSPDWIVDEEVTYITPPKSNSPVTPRILASNAVWLSRLQSRNVKIAEVVYNSKANNDKELNASIGEYLEVIDDTRNWWKVRNSVGNVGYVPHTVLKPHNFEGHSNYSMKDADSIASSLHEAEAINVNQSNASSIYRNTLTPFVDGAERESMTSNNIAKSMPRSYSMPNVPIPPPMPPPTDSETPTPSGTLKRNMAAAGSLAAMRARNDTEANDELFLLQGSINEELRTTLYQRERRKDLEILTTPNIYINQYSSPKEVEEWLRAKGFPNSILSKLCKLNGEELFALSPHVIEGYFGQKESRRLISQIVLQKNICEYKTVRSSELSAKLAKARQKADQQRNDPNEVF</sequence>
<dbReference type="InterPro" id="IPR013761">
    <property type="entry name" value="SAM/pointed_sf"/>
</dbReference>
<dbReference type="Pfam" id="PF08416">
    <property type="entry name" value="PTB"/>
    <property type="match status" value="1"/>
</dbReference>
<accession>A0A6I9V9Q7</accession>
<dbReference type="PROSITE" id="PS50002">
    <property type="entry name" value="SH3"/>
    <property type="match status" value="1"/>
</dbReference>
<dbReference type="GO" id="GO:0016301">
    <property type="term" value="F:kinase activity"/>
    <property type="evidence" value="ECO:0007669"/>
    <property type="project" value="UniProtKB-KW"/>
</dbReference>
<dbReference type="Gene3D" id="2.30.29.30">
    <property type="entry name" value="Pleckstrin-homology domain (PH domain)/Phosphotyrosine-binding domain (PTB)"/>
    <property type="match status" value="1"/>
</dbReference>
<dbReference type="GeneID" id="105227815"/>
<dbReference type="Gene3D" id="1.10.150.50">
    <property type="entry name" value="Transcription Factor, Ets-1"/>
    <property type="match status" value="1"/>
</dbReference>
<organism evidence="5 6">
    <name type="scientific">Bactrocera dorsalis</name>
    <name type="common">Oriental fruit fly</name>
    <name type="synonym">Dacus dorsalis</name>
    <dbReference type="NCBI Taxonomy" id="27457"/>
    <lineage>
        <taxon>Eukaryota</taxon>
        <taxon>Metazoa</taxon>
        <taxon>Ecdysozoa</taxon>
        <taxon>Arthropoda</taxon>
        <taxon>Hexapoda</taxon>
        <taxon>Insecta</taxon>
        <taxon>Pterygota</taxon>
        <taxon>Neoptera</taxon>
        <taxon>Endopterygota</taxon>
        <taxon>Diptera</taxon>
        <taxon>Brachycera</taxon>
        <taxon>Muscomorpha</taxon>
        <taxon>Tephritoidea</taxon>
        <taxon>Tephritidae</taxon>
        <taxon>Bactrocera</taxon>
        <taxon>Bactrocera</taxon>
    </lineage>
</organism>
<evidence type="ECO:0000259" key="4">
    <source>
        <dbReference type="PROSITE" id="PS50002"/>
    </source>
</evidence>
<dbReference type="GO" id="GO:0007266">
    <property type="term" value="P:Rho protein signal transduction"/>
    <property type="evidence" value="ECO:0007669"/>
    <property type="project" value="TreeGrafter"/>
</dbReference>
<protein>
    <submittedName>
        <fullName evidence="6">Epidermal growth factor receptor kinase substrate 8 isoform X1</fullName>
    </submittedName>
</protein>
<dbReference type="InterPro" id="IPR001452">
    <property type="entry name" value="SH3_domain"/>
</dbReference>
<dbReference type="Pfam" id="PF22975">
    <property type="entry name" value="EPS8_2nd"/>
    <property type="match status" value="1"/>
</dbReference>
<evidence type="ECO:0000256" key="3">
    <source>
        <dbReference type="PROSITE-ProRule" id="PRU00192"/>
    </source>
</evidence>
<dbReference type="InterPro" id="IPR013625">
    <property type="entry name" value="PTB"/>
</dbReference>
<dbReference type="PANTHER" id="PTHR12287">
    <property type="entry name" value="EPIDERMAL GROWTH FACTOR RECEPTOR KINASE SUBSTRATE EPS8-RELATED PROTEIN"/>
    <property type="match status" value="1"/>
</dbReference>
<dbReference type="Pfam" id="PF18016">
    <property type="entry name" value="SAM_3"/>
    <property type="match status" value="1"/>
</dbReference>
<dbReference type="InterPro" id="IPR055093">
    <property type="entry name" value="EPS8_2nd"/>
</dbReference>
<gene>
    <name evidence="6" type="primary">LOC105227815</name>
</gene>
<keyword evidence="5" id="KW-1185">Reference proteome</keyword>
<dbReference type="GO" id="GO:0005886">
    <property type="term" value="C:plasma membrane"/>
    <property type="evidence" value="ECO:0007669"/>
    <property type="project" value="TreeGrafter"/>
</dbReference>
<keyword evidence="6" id="KW-0418">Kinase</keyword>
<evidence type="ECO:0000313" key="6">
    <source>
        <dbReference type="RefSeq" id="XP_011205650.3"/>
    </source>
</evidence>
<evidence type="ECO:0000256" key="2">
    <source>
        <dbReference type="ARBA" id="ARBA00022443"/>
    </source>
</evidence>